<evidence type="ECO:0000313" key="2">
    <source>
        <dbReference type="Proteomes" id="UP000078148"/>
    </source>
</evidence>
<evidence type="ECO:0000313" key="1">
    <source>
        <dbReference type="EMBL" id="ARR10699.1"/>
    </source>
</evidence>
<protein>
    <submittedName>
        <fullName evidence="1">Uncharacterized protein</fullName>
    </submittedName>
</protein>
<organism evidence="1 2">
    <name type="scientific">Paenibacillus bovis</name>
    <dbReference type="NCBI Taxonomy" id="1616788"/>
    <lineage>
        <taxon>Bacteria</taxon>
        <taxon>Bacillati</taxon>
        <taxon>Bacillota</taxon>
        <taxon>Bacilli</taxon>
        <taxon>Bacillales</taxon>
        <taxon>Paenibacillaceae</taxon>
        <taxon>Paenibacillus</taxon>
    </lineage>
</organism>
<dbReference type="KEGG" id="pbv:AR543_p0091"/>
<keyword evidence="1" id="KW-0614">Plasmid</keyword>
<sequence>MQKSLKSLIVACSIALAFTLLTLPPNITSNTNGEATIKPMIHGEGA</sequence>
<dbReference type="AlphaFoldDB" id="A0A1X9T4A9"/>
<accession>A0A1X9T4A9</accession>
<gene>
    <name evidence="1" type="ORF">AR543_p0091</name>
</gene>
<proteinExistence type="predicted"/>
<name>A0A1X9T4A9_9BACL</name>
<dbReference type="Proteomes" id="UP000078148">
    <property type="component" value="Plasmid unnamed1"/>
</dbReference>
<geneLocation type="plasmid" evidence="1 2">
    <name>unnamed1</name>
</geneLocation>
<keyword evidence="2" id="KW-1185">Reference proteome</keyword>
<dbReference type="EMBL" id="CP021170">
    <property type="protein sequence ID" value="ARR10699.1"/>
    <property type="molecule type" value="Genomic_DNA"/>
</dbReference>
<reference evidence="1 2" key="1">
    <citation type="journal article" date="2016" name="Int. J. Syst. Evol. Microbiol.">
        <title>Paenibacillus damxungensis sp. nov., isolated from raw yak (Bos grunniens) milk.</title>
        <authorList>
            <person name="Wu Z."/>
            <person name="Gao C."/>
            <person name="Han J."/>
            <person name="Liu Z."/>
        </authorList>
    </citation>
    <scope>NUCLEOTIDE SEQUENCE [LARGE SCALE GENOMIC DNA]</scope>
    <source>
        <strain evidence="1 2">BD3526</strain>
        <plasmid evidence="1 2">unnamed1</plasmid>
    </source>
</reference>